<dbReference type="KEGG" id="thel:IG193_02870"/>
<evidence type="ECO:0000313" key="3">
    <source>
        <dbReference type="Proteomes" id="UP000594121"/>
    </source>
</evidence>
<organism evidence="2 3">
    <name type="scientific">Infirmifilum lucidum</name>
    <dbReference type="NCBI Taxonomy" id="2776706"/>
    <lineage>
        <taxon>Archaea</taxon>
        <taxon>Thermoproteota</taxon>
        <taxon>Thermoprotei</taxon>
        <taxon>Thermofilales</taxon>
        <taxon>Thermofilaceae</taxon>
        <taxon>Infirmifilum</taxon>
    </lineage>
</organism>
<protein>
    <submittedName>
        <fullName evidence="2">Fis family transcriptional regulator</fullName>
    </submittedName>
</protein>
<dbReference type="Pfam" id="PF02272">
    <property type="entry name" value="DHHA1"/>
    <property type="match status" value="1"/>
</dbReference>
<dbReference type="EMBL" id="CP062310">
    <property type="protein sequence ID" value="QOJ79419.1"/>
    <property type="molecule type" value="Genomic_DNA"/>
</dbReference>
<dbReference type="SUPFAM" id="SSF64182">
    <property type="entry name" value="DHH phosphoesterases"/>
    <property type="match status" value="1"/>
</dbReference>
<keyword evidence="3" id="KW-1185">Reference proteome</keyword>
<dbReference type="AlphaFoldDB" id="A0A7L9FI42"/>
<gene>
    <name evidence="2" type="ORF">IG193_02870</name>
</gene>
<dbReference type="Gene3D" id="3.10.310.30">
    <property type="match status" value="1"/>
</dbReference>
<dbReference type="InterPro" id="IPR003156">
    <property type="entry name" value="DHHA1_dom"/>
</dbReference>
<dbReference type="Proteomes" id="UP000594121">
    <property type="component" value="Chromosome"/>
</dbReference>
<sequence length="316" mass="34399">MRATLLYKLYLIARAKLEGRRIALVDEGDPDGIVSGALFRMKYPDGVVVLAYPTEAQKSVLIRSVKWDFVADLPCPGRAVLRADHHLTNPPCAEREFYDPSAPASAVLALKALELDGNAAASKLASLAVETDTANIVSQEAMELEAAVKGADYRGKLYLIALLAARGLEALKDERIRGFIERYGKSRGKTEEVAKALSPPPREAIVIFTRDERIAYRYLTILLEKAGAEFTFVLVPKGFFKYRVYVGARPSSKYNAASIASRLGGGGHKYAAGATFRALGIKGALEKVLPVLKEELNSNEIEAVVVSNGNMRKSIL</sequence>
<dbReference type="PANTHER" id="PTHR47618:SF1">
    <property type="entry name" value="BIFUNCTIONAL OLIGORIBONUCLEASE AND PAP PHOSPHATASE NRNA"/>
    <property type="match status" value="1"/>
</dbReference>
<dbReference type="GeneID" id="59148804"/>
<dbReference type="RefSeq" id="WP_192819391.1">
    <property type="nucleotide sequence ID" value="NZ_CP062310.1"/>
</dbReference>
<dbReference type="GO" id="GO:0003676">
    <property type="term" value="F:nucleic acid binding"/>
    <property type="evidence" value="ECO:0007669"/>
    <property type="project" value="InterPro"/>
</dbReference>
<dbReference type="InParanoid" id="A0A7L9FI42"/>
<dbReference type="InterPro" id="IPR038763">
    <property type="entry name" value="DHH_sf"/>
</dbReference>
<accession>A0A7L9FI42</accession>
<evidence type="ECO:0000259" key="1">
    <source>
        <dbReference type="Pfam" id="PF02272"/>
    </source>
</evidence>
<dbReference type="PANTHER" id="PTHR47618">
    <property type="entry name" value="BIFUNCTIONAL OLIGORIBONUCLEASE AND PAP PHOSPHATASE NRNA"/>
    <property type="match status" value="1"/>
</dbReference>
<reference evidence="2 3" key="1">
    <citation type="submission" date="2020-10" db="EMBL/GenBank/DDBJ databases">
        <title>Thermofilum lucidum 3507LT sp. nov. a novel member of Thermofilaceae family isolated from Chile hot spring, and proposal of description order Thermofilales.</title>
        <authorList>
            <person name="Zayulina K.S."/>
            <person name="Elcheninov A.G."/>
            <person name="Toshchakov S.V."/>
            <person name="Kublanov I.V."/>
        </authorList>
    </citation>
    <scope>NUCLEOTIDE SEQUENCE [LARGE SCALE GENOMIC DNA]</scope>
    <source>
        <strain evidence="2 3">3507LT</strain>
    </source>
</reference>
<name>A0A7L9FI42_9CREN</name>
<evidence type="ECO:0000313" key="2">
    <source>
        <dbReference type="EMBL" id="QOJ79419.1"/>
    </source>
</evidence>
<feature type="domain" description="DHHA1" evidence="1">
    <location>
        <begin position="218"/>
        <end position="295"/>
    </location>
</feature>
<proteinExistence type="predicted"/>
<dbReference type="InterPro" id="IPR051319">
    <property type="entry name" value="Oligoribo/pAp-PDE_c-di-AMP_PDE"/>
</dbReference>